<evidence type="ECO:0000313" key="3">
    <source>
        <dbReference type="Proteomes" id="UP001381693"/>
    </source>
</evidence>
<sequence>MSLGFLVPCHYQAAALVLVYTDGSVLISHGGAEMGQGLHTKMIQVAARVLKIPADKILIAETSTDKVPNTTSTAASVSSDLYGMAVLNACTTIQQRLEPVITKNPKGSWEDWVKEAYLSRISLSATGFDKSIDITGYDFDKQEGSTYPYNSYGAAVTEVEIDCLTGNHSVLKTDIVMDVGESLNPAIDIGQIEGAFVQGMGLFTLEELRYSPEGVLLTQGPGAYKIPGFDDIPREFNVSLLRGAPNPRAVFSSKGVGEPPLLLATSVFYAIKDAIAAVRGDAGLSQVFRFDSPATVERIRMACQDFVTKEIQVVEPGSYKPWSVTV</sequence>
<protein>
    <recommendedName>
        <fullName evidence="1">Aldehyde oxidase/xanthine dehydrogenase second molybdopterin binding domain-containing protein</fullName>
    </recommendedName>
</protein>
<dbReference type="Pfam" id="PF20256">
    <property type="entry name" value="MoCoBD_2"/>
    <property type="match status" value="1"/>
</dbReference>
<reference evidence="2 3" key="1">
    <citation type="submission" date="2023-11" db="EMBL/GenBank/DDBJ databases">
        <title>Halocaridina rubra genome assembly.</title>
        <authorList>
            <person name="Smith C."/>
        </authorList>
    </citation>
    <scope>NUCLEOTIDE SEQUENCE [LARGE SCALE GENOMIC DNA]</scope>
    <source>
        <strain evidence="2">EP-1</strain>
        <tissue evidence="2">Whole</tissue>
    </source>
</reference>
<dbReference type="SUPFAM" id="SSF56003">
    <property type="entry name" value="Molybdenum cofactor-binding domain"/>
    <property type="match status" value="1"/>
</dbReference>
<dbReference type="AlphaFoldDB" id="A0AAN8WHM3"/>
<keyword evidence="3" id="KW-1185">Reference proteome</keyword>
<dbReference type="GO" id="GO:0016491">
    <property type="term" value="F:oxidoreductase activity"/>
    <property type="evidence" value="ECO:0007669"/>
    <property type="project" value="InterPro"/>
</dbReference>
<organism evidence="2 3">
    <name type="scientific">Halocaridina rubra</name>
    <name type="common">Hawaiian red shrimp</name>
    <dbReference type="NCBI Taxonomy" id="373956"/>
    <lineage>
        <taxon>Eukaryota</taxon>
        <taxon>Metazoa</taxon>
        <taxon>Ecdysozoa</taxon>
        <taxon>Arthropoda</taxon>
        <taxon>Crustacea</taxon>
        <taxon>Multicrustacea</taxon>
        <taxon>Malacostraca</taxon>
        <taxon>Eumalacostraca</taxon>
        <taxon>Eucarida</taxon>
        <taxon>Decapoda</taxon>
        <taxon>Pleocyemata</taxon>
        <taxon>Caridea</taxon>
        <taxon>Atyoidea</taxon>
        <taxon>Atyidae</taxon>
        <taxon>Halocaridina</taxon>
    </lineage>
</organism>
<gene>
    <name evidence="2" type="ORF">SK128_021570</name>
</gene>
<evidence type="ECO:0000313" key="2">
    <source>
        <dbReference type="EMBL" id="KAK7065267.1"/>
    </source>
</evidence>
<accession>A0AAN8WHM3</accession>
<evidence type="ECO:0000259" key="1">
    <source>
        <dbReference type="Pfam" id="PF20256"/>
    </source>
</evidence>
<proteinExistence type="predicted"/>
<comment type="caution">
    <text evidence="2">The sequence shown here is derived from an EMBL/GenBank/DDBJ whole genome shotgun (WGS) entry which is preliminary data.</text>
</comment>
<dbReference type="InterPro" id="IPR037165">
    <property type="entry name" value="AldOxase/xan_DH_Mopterin-bd_sf"/>
</dbReference>
<dbReference type="InterPro" id="IPR046867">
    <property type="entry name" value="AldOxase/xan_DH_MoCoBD2"/>
</dbReference>
<name>A0AAN8WHM3_HALRR</name>
<dbReference type="Gene3D" id="3.30.365.10">
    <property type="entry name" value="Aldehyde oxidase/xanthine dehydrogenase, molybdopterin binding domain"/>
    <property type="match status" value="2"/>
</dbReference>
<dbReference type="FunFam" id="3.30.365.10:FF:000004">
    <property type="entry name" value="Xanthine dehydrogenase oxidase"/>
    <property type="match status" value="1"/>
</dbReference>
<dbReference type="PANTHER" id="PTHR45444">
    <property type="entry name" value="XANTHINE DEHYDROGENASE"/>
    <property type="match status" value="1"/>
</dbReference>
<dbReference type="PANTHER" id="PTHR45444:SF3">
    <property type="entry name" value="XANTHINE DEHYDROGENASE"/>
    <property type="match status" value="1"/>
</dbReference>
<dbReference type="Proteomes" id="UP001381693">
    <property type="component" value="Unassembled WGS sequence"/>
</dbReference>
<feature type="domain" description="Aldehyde oxidase/xanthine dehydrogenase second molybdopterin binding" evidence="1">
    <location>
        <begin position="11"/>
        <end position="233"/>
    </location>
</feature>
<dbReference type="InterPro" id="IPR016208">
    <property type="entry name" value="Ald_Oxase/xanthine_DH-like"/>
</dbReference>
<dbReference type="EMBL" id="JAXCGZ010020834">
    <property type="protein sequence ID" value="KAK7065267.1"/>
    <property type="molecule type" value="Genomic_DNA"/>
</dbReference>
<dbReference type="GO" id="GO:0005506">
    <property type="term" value="F:iron ion binding"/>
    <property type="evidence" value="ECO:0007669"/>
    <property type="project" value="InterPro"/>
</dbReference>